<dbReference type="SMART" id="SM00507">
    <property type="entry name" value="HNHc"/>
    <property type="match status" value="1"/>
</dbReference>
<dbReference type="Gene3D" id="1.10.30.50">
    <property type="match status" value="1"/>
</dbReference>
<keyword evidence="2" id="KW-0378">Hydrolase</keyword>
<name>A0A401ZDA5_9CHLR</name>
<dbReference type="PANTHER" id="PTHR33877">
    <property type="entry name" value="SLL1193 PROTEIN"/>
    <property type="match status" value="1"/>
</dbReference>
<gene>
    <name evidence="2" type="ORF">KDAU_21610</name>
</gene>
<evidence type="ECO:0000313" key="3">
    <source>
        <dbReference type="Proteomes" id="UP000287224"/>
    </source>
</evidence>
<dbReference type="InterPro" id="IPR029471">
    <property type="entry name" value="HNH_5"/>
</dbReference>
<keyword evidence="3" id="KW-1185">Reference proteome</keyword>
<organism evidence="2 3">
    <name type="scientific">Dictyobacter aurantiacus</name>
    <dbReference type="NCBI Taxonomy" id="1936993"/>
    <lineage>
        <taxon>Bacteria</taxon>
        <taxon>Bacillati</taxon>
        <taxon>Chloroflexota</taxon>
        <taxon>Ktedonobacteria</taxon>
        <taxon>Ktedonobacterales</taxon>
        <taxon>Dictyobacteraceae</taxon>
        <taxon>Dictyobacter</taxon>
    </lineage>
</organism>
<dbReference type="OrthoDB" id="9802901at2"/>
<comment type="caution">
    <text evidence="2">The sequence shown here is derived from an EMBL/GenBank/DDBJ whole genome shotgun (WGS) entry which is preliminary data.</text>
</comment>
<dbReference type="EMBL" id="BIFQ01000001">
    <property type="protein sequence ID" value="GCE04832.1"/>
    <property type="molecule type" value="Genomic_DNA"/>
</dbReference>
<evidence type="ECO:0000313" key="2">
    <source>
        <dbReference type="EMBL" id="GCE04832.1"/>
    </source>
</evidence>
<dbReference type="InterPro" id="IPR052892">
    <property type="entry name" value="NA-targeting_endonuclease"/>
</dbReference>
<dbReference type="Pfam" id="PF14279">
    <property type="entry name" value="HNH_5"/>
    <property type="match status" value="1"/>
</dbReference>
<evidence type="ECO:0000259" key="1">
    <source>
        <dbReference type="SMART" id="SM00507"/>
    </source>
</evidence>
<dbReference type="Proteomes" id="UP000287224">
    <property type="component" value="Unassembled WGS sequence"/>
</dbReference>
<dbReference type="CDD" id="cd00085">
    <property type="entry name" value="HNHc"/>
    <property type="match status" value="1"/>
</dbReference>
<dbReference type="PANTHER" id="PTHR33877:SF2">
    <property type="entry name" value="OS07G0170200 PROTEIN"/>
    <property type="match status" value="1"/>
</dbReference>
<dbReference type="AlphaFoldDB" id="A0A401ZDA5"/>
<sequence length="187" mass="21424">MPVLVLNSSLQPLSVIPERRLIVLLSKHKVTFVDENVRELIEESIQLRRLELERPVIVQLLANVRVPRVVLQPTRTNILLRDDETCQYCGKRSRDLTLDHIIPRSRGGQSTWENLVACCKHCNGKKGNRLLKEVNMHLLRQPRALTQEYAGFFLLRYPKLREAYEQFLLSAMGVPATKVHGSHGLSA</sequence>
<keyword evidence="2" id="KW-0255">Endonuclease</keyword>
<keyword evidence="2" id="KW-0540">Nuclease</keyword>
<dbReference type="InterPro" id="IPR003615">
    <property type="entry name" value="HNH_nuc"/>
</dbReference>
<feature type="domain" description="HNH nuclease" evidence="1">
    <location>
        <begin position="73"/>
        <end position="124"/>
    </location>
</feature>
<proteinExistence type="predicted"/>
<protein>
    <submittedName>
        <fullName evidence="2">HNH endonuclease</fullName>
    </submittedName>
</protein>
<accession>A0A401ZDA5</accession>
<dbReference type="GO" id="GO:0004519">
    <property type="term" value="F:endonuclease activity"/>
    <property type="evidence" value="ECO:0007669"/>
    <property type="project" value="UniProtKB-KW"/>
</dbReference>
<reference evidence="3" key="1">
    <citation type="submission" date="2018-12" db="EMBL/GenBank/DDBJ databases">
        <title>Tengunoibacter tsumagoiensis gen. nov., sp. nov., Dictyobacter kobayashii sp. nov., D. alpinus sp. nov., and D. joshuensis sp. nov. and description of Dictyobacteraceae fam. nov. within the order Ktedonobacterales isolated from Tengu-no-mugimeshi.</title>
        <authorList>
            <person name="Wang C.M."/>
            <person name="Zheng Y."/>
            <person name="Sakai Y."/>
            <person name="Toyoda A."/>
            <person name="Minakuchi Y."/>
            <person name="Abe K."/>
            <person name="Yokota A."/>
            <person name="Yabe S."/>
        </authorList>
    </citation>
    <scope>NUCLEOTIDE SEQUENCE [LARGE SCALE GENOMIC DNA]</scope>
    <source>
        <strain evidence="3">S-27</strain>
    </source>
</reference>
<dbReference type="RefSeq" id="WP_126595941.1">
    <property type="nucleotide sequence ID" value="NZ_BIFQ01000001.1"/>
</dbReference>